<dbReference type="InterPro" id="IPR019180">
    <property type="entry name" value="Oxidoreductase-like_N"/>
</dbReference>
<organism evidence="2 3">
    <name type="scientific">Acidovorax facilis</name>
    <dbReference type="NCBI Taxonomy" id="12917"/>
    <lineage>
        <taxon>Bacteria</taxon>
        <taxon>Pseudomonadati</taxon>
        <taxon>Pseudomonadota</taxon>
        <taxon>Betaproteobacteria</taxon>
        <taxon>Burkholderiales</taxon>
        <taxon>Comamonadaceae</taxon>
        <taxon>Acidovorax</taxon>
    </lineage>
</organism>
<dbReference type="Pfam" id="PF09791">
    <property type="entry name" value="Oxidored-like"/>
    <property type="match status" value="1"/>
</dbReference>
<dbReference type="Proteomes" id="UP001595693">
    <property type="component" value="Unassembled WGS sequence"/>
</dbReference>
<evidence type="ECO:0000313" key="3">
    <source>
        <dbReference type="Proteomes" id="UP001595693"/>
    </source>
</evidence>
<sequence length="71" mass="7686">MATPARAVDGATAQQMFQSLQQRAADMGIALRTPPPEPTTCCGRGCNGCVWEGFLDAAEYWRQEALLQLQG</sequence>
<reference evidence="3" key="1">
    <citation type="journal article" date="2019" name="Int. J. Syst. Evol. Microbiol.">
        <title>The Global Catalogue of Microorganisms (GCM) 10K type strain sequencing project: providing services to taxonomists for standard genome sequencing and annotation.</title>
        <authorList>
            <consortium name="The Broad Institute Genomics Platform"/>
            <consortium name="The Broad Institute Genome Sequencing Center for Infectious Disease"/>
            <person name="Wu L."/>
            <person name="Ma J."/>
        </authorList>
    </citation>
    <scope>NUCLEOTIDE SEQUENCE [LARGE SCALE GENOMIC DNA]</scope>
    <source>
        <strain evidence="3">CCUG 2113</strain>
    </source>
</reference>
<name>A0ABV8DED8_9BURK</name>
<protein>
    <submittedName>
        <fullName evidence="2">Oxidoreductase-like domain-containing protein</fullName>
    </submittedName>
</protein>
<keyword evidence="3" id="KW-1185">Reference proteome</keyword>
<gene>
    <name evidence="2" type="ORF">ACFOW3_19635</name>
</gene>
<evidence type="ECO:0000259" key="1">
    <source>
        <dbReference type="Pfam" id="PF09791"/>
    </source>
</evidence>
<evidence type="ECO:0000313" key="2">
    <source>
        <dbReference type="EMBL" id="MFC3936839.1"/>
    </source>
</evidence>
<comment type="caution">
    <text evidence="2">The sequence shown here is derived from an EMBL/GenBank/DDBJ whole genome shotgun (WGS) entry which is preliminary data.</text>
</comment>
<feature type="domain" description="Oxidoreductase-like" evidence="1">
    <location>
        <begin position="27"/>
        <end position="64"/>
    </location>
</feature>
<dbReference type="RefSeq" id="WP_055398886.1">
    <property type="nucleotide sequence ID" value="NZ_CP192460.1"/>
</dbReference>
<proteinExistence type="predicted"/>
<dbReference type="EMBL" id="JBHSAJ010000058">
    <property type="protein sequence ID" value="MFC3936839.1"/>
    <property type="molecule type" value="Genomic_DNA"/>
</dbReference>
<accession>A0ABV8DED8</accession>